<dbReference type="Proteomes" id="UP001600650">
    <property type="component" value="Unassembled WGS sequence"/>
</dbReference>
<name>A0ABW6JBQ4_STRCE</name>
<dbReference type="SUPFAM" id="SSF54909">
    <property type="entry name" value="Dimeric alpha+beta barrel"/>
    <property type="match status" value="2"/>
</dbReference>
<evidence type="ECO:0000313" key="3">
    <source>
        <dbReference type="Proteomes" id="UP001600650"/>
    </source>
</evidence>
<organism evidence="2 3">
    <name type="scientific">Streptomyces cellulosae</name>
    <dbReference type="NCBI Taxonomy" id="1968"/>
    <lineage>
        <taxon>Bacteria</taxon>
        <taxon>Bacillati</taxon>
        <taxon>Actinomycetota</taxon>
        <taxon>Actinomycetes</taxon>
        <taxon>Kitasatosporales</taxon>
        <taxon>Streptomycetaceae</taxon>
        <taxon>Streptomyces</taxon>
    </lineage>
</organism>
<reference evidence="2 3" key="1">
    <citation type="submission" date="2024-09" db="EMBL/GenBank/DDBJ databases">
        <title>The Natural Products Discovery Center: Release of the First 8490 Sequenced Strains for Exploring Actinobacteria Biosynthetic Diversity.</title>
        <authorList>
            <person name="Kalkreuter E."/>
            <person name="Kautsar S.A."/>
            <person name="Yang D."/>
            <person name="Bader C.D."/>
            <person name="Teijaro C.N."/>
            <person name="Fluegel L."/>
            <person name="Davis C.M."/>
            <person name="Simpson J.R."/>
            <person name="Lauterbach L."/>
            <person name="Steele A.D."/>
            <person name="Gui C."/>
            <person name="Meng S."/>
            <person name="Li G."/>
            <person name="Viehrig K."/>
            <person name="Ye F."/>
            <person name="Su P."/>
            <person name="Kiefer A.F."/>
            <person name="Nichols A."/>
            <person name="Cepeda A.J."/>
            <person name="Yan W."/>
            <person name="Fan B."/>
            <person name="Jiang Y."/>
            <person name="Adhikari A."/>
            <person name="Zheng C.-J."/>
            <person name="Schuster L."/>
            <person name="Cowan T.M."/>
            <person name="Smanski M.J."/>
            <person name="Chevrette M.G."/>
            <person name="De Carvalho L.P.S."/>
            <person name="Shen B."/>
        </authorList>
    </citation>
    <scope>NUCLEOTIDE SEQUENCE [LARGE SCALE GENOMIC DNA]</scope>
    <source>
        <strain evidence="2 3">NPDC057399</strain>
    </source>
</reference>
<dbReference type="InterPro" id="IPR011008">
    <property type="entry name" value="Dimeric_a/b-barrel"/>
</dbReference>
<dbReference type="RefSeq" id="WP_381725629.1">
    <property type="nucleotide sequence ID" value="NZ_JBHVBU010000012.1"/>
</dbReference>
<accession>A0ABW6JBQ4</accession>
<comment type="caution">
    <text evidence="2">The sequence shown here is derived from an EMBL/GenBank/DDBJ whole genome shotgun (WGS) entry which is preliminary data.</text>
</comment>
<gene>
    <name evidence="2" type="ORF">ACFU0X_06960</name>
</gene>
<proteinExistence type="predicted"/>
<sequence>MTSAPFPDVTRTGTVVIASRYVGSPDRQQLVSDAEADALDCTRPPPGLTAVSWFASMDGETVLTLAQWNDALSHDTYLRGGGYTAPLVGPPHYRLHRSLTDGRHTGVPGCLVTAAFDTDGPERQRHLVDRLVAVQPRDGGPPGAVSAHFLLSADGSRALLYTEWTSARAHERAGEAGAHDETHAVMSGTPGVRFTGGGRYRLGRSLSLPSS</sequence>
<keyword evidence="3" id="KW-1185">Reference proteome</keyword>
<feature type="region of interest" description="Disordered" evidence="1">
    <location>
        <begin position="172"/>
        <end position="192"/>
    </location>
</feature>
<evidence type="ECO:0000256" key="1">
    <source>
        <dbReference type="SAM" id="MobiDB-lite"/>
    </source>
</evidence>
<dbReference type="Gene3D" id="3.30.70.100">
    <property type="match status" value="2"/>
</dbReference>
<evidence type="ECO:0000313" key="2">
    <source>
        <dbReference type="EMBL" id="MFE7962776.1"/>
    </source>
</evidence>
<evidence type="ECO:0008006" key="4">
    <source>
        <dbReference type="Google" id="ProtNLM"/>
    </source>
</evidence>
<feature type="compositionally biased region" description="Basic and acidic residues" evidence="1">
    <location>
        <begin position="172"/>
        <end position="183"/>
    </location>
</feature>
<protein>
    <recommendedName>
        <fullName evidence="4">ABM domain-containing protein</fullName>
    </recommendedName>
</protein>
<dbReference type="EMBL" id="JBHVBU010000012">
    <property type="protein sequence ID" value="MFE7962776.1"/>
    <property type="molecule type" value="Genomic_DNA"/>
</dbReference>